<organism evidence="2 3">
    <name type="scientific">Linnemannia hyalina</name>
    <dbReference type="NCBI Taxonomy" id="64524"/>
    <lineage>
        <taxon>Eukaryota</taxon>
        <taxon>Fungi</taxon>
        <taxon>Fungi incertae sedis</taxon>
        <taxon>Mucoromycota</taxon>
        <taxon>Mortierellomycotina</taxon>
        <taxon>Mortierellomycetes</taxon>
        <taxon>Mortierellales</taxon>
        <taxon>Mortierellaceae</taxon>
        <taxon>Linnemannia</taxon>
    </lineage>
</organism>
<accession>A0A9P7XVU1</accession>
<reference evidence="2" key="1">
    <citation type="submission" date="2021-06" db="EMBL/GenBank/DDBJ databases">
        <title>Genome Sequence of Mortierella hyaline Strain SCG-10, a Cold-Adapted, Nitrate-Reducing Fungus Isolated from Soil in Minnesota, USA.</title>
        <authorList>
            <person name="Aldossari N."/>
        </authorList>
    </citation>
    <scope>NUCLEOTIDE SEQUENCE</scope>
    <source>
        <strain evidence="2">SCG-10</strain>
    </source>
</reference>
<gene>
    <name evidence="2" type="ORF">KI688_012321</name>
</gene>
<keyword evidence="3" id="KW-1185">Reference proteome</keyword>
<feature type="region of interest" description="Disordered" evidence="1">
    <location>
        <begin position="1"/>
        <end position="102"/>
    </location>
</feature>
<evidence type="ECO:0000313" key="2">
    <source>
        <dbReference type="EMBL" id="KAG9067537.1"/>
    </source>
</evidence>
<dbReference type="AlphaFoldDB" id="A0A9P7XVU1"/>
<protein>
    <submittedName>
        <fullName evidence="2">Uncharacterized protein</fullName>
    </submittedName>
</protein>
<name>A0A9P7XVU1_9FUNG</name>
<feature type="compositionally biased region" description="Polar residues" evidence="1">
    <location>
        <begin position="63"/>
        <end position="74"/>
    </location>
</feature>
<evidence type="ECO:0000256" key="1">
    <source>
        <dbReference type="SAM" id="MobiDB-lite"/>
    </source>
</evidence>
<proteinExistence type="predicted"/>
<feature type="compositionally biased region" description="Acidic residues" evidence="1">
    <location>
        <begin position="85"/>
        <end position="97"/>
    </location>
</feature>
<dbReference type="EMBL" id="JAHRHY010000008">
    <property type="protein sequence ID" value="KAG9067537.1"/>
    <property type="molecule type" value="Genomic_DNA"/>
</dbReference>
<sequence>MKKSFGSPPPAARRRTTSPGTIAGRNIPDLGSRKGSSNHAPEGSEDRDSDVLTQSVRFDPKSIRSTSTPASGSEDSVGSASGQESEGESAGEGDDGEYDCHVQPKISNKFSHSSVSSPFCYMGLAHDLLHGSSM</sequence>
<comment type="caution">
    <text evidence="2">The sequence shown here is derived from an EMBL/GenBank/DDBJ whole genome shotgun (WGS) entry which is preliminary data.</text>
</comment>
<evidence type="ECO:0000313" key="3">
    <source>
        <dbReference type="Proteomes" id="UP000707451"/>
    </source>
</evidence>
<dbReference type="Proteomes" id="UP000707451">
    <property type="component" value="Unassembled WGS sequence"/>
</dbReference>